<dbReference type="Proteomes" id="UP001396334">
    <property type="component" value="Unassembled WGS sequence"/>
</dbReference>
<dbReference type="PANTHER" id="PTHR47074:SF61">
    <property type="entry name" value="RNASE H TYPE-1 DOMAIN-CONTAINING PROTEIN"/>
    <property type="match status" value="1"/>
</dbReference>
<evidence type="ECO:0000313" key="3">
    <source>
        <dbReference type="Proteomes" id="UP001396334"/>
    </source>
</evidence>
<dbReference type="PANTHER" id="PTHR47074">
    <property type="entry name" value="BNAC02G40300D PROTEIN"/>
    <property type="match status" value="1"/>
</dbReference>
<comment type="caution">
    <text evidence="2">The sequence shown here is derived from an EMBL/GenBank/DDBJ whole genome shotgun (WGS) entry which is preliminary data.</text>
</comment>
<evidence type="ECO:0000313" key="2">
    <source>
        <dbReference type="EMBL" id="KAK8987317.1"/>
    </source>
</evidence>
<dbReference type="InterPro" id="IPR002156">
    <property type="entry name" value="RNaseH_domain"/>
</dbReference>
<name>A0ABR2PGA1_9ROSI</name>
<evidence type="ECO:0000259" key="1">
    <source>
        <dbReference type="Pfam" id="PF13456"/>
    </source>
</evidence>
<feature type="domain" description="RNase H type-1" evidence="1">
    <location>
        <begin position="125"/>
        <end position="244"/>
    </location>
</feature>
<dbReference type="EMBL" id="JBBPBN010000060">
    <property type="protein sequence ID" value="KAK8987317.1"/>
    <property type="molecule type" value="Genomic_DNA"/>
</dbReference>
<dbReference type="InterPro" id="IPR036397">
    <property type="entry name" value="RNaseH_sf"/>
</dbReference>
<dbReference type="InterPro" id="IPR052929">
    <property type="entry name" value="RNase_H-like_EbsB-rel"/>
</dbReference>
<proteinExistence type="predicted"/>
<keyword evidence="3" id="KW-1185">Reference proteome</keyword>
<dbReference type="InterPro" id="IPR012337">
    <property type="entry name" value="RNaseH-like_sf"/>
</dbReference>
<accession>A0ABR2PGA1</accession>
<sequence>MFLTWLASAGKSINFDGYPDGKELFDDDHVARICSIPLPRANLADEIVWSYEGSGCYSVKSGYRLLKNLQPISSIPFSDWLAAFFVSLSASNRREQDSISMLDEHIRSTAIAHWEAPHLSVVKIFDSAFNLQDRSAISGAVVRNSKGLILAACVVPHSNVSDTFVAEALACKNAVQVVKDMRFFEVIIEGDSLTVVKKLNSAIQDSSTIALIIVDIKDLARSFNAISFRFVRRGANKVTHSLAYESHLVQGPRFWTELVPSEVAAAAEADRRDL</sequence>
<dbReference type="InterPro" id="IPR044730">
    <property type="entry name" value="RNase_H-like_dom_plant"/>
</dbReference>
<gene>
    <name evidence="2" type="ORF">V6N11_027073</name>
</gene>
<dbReference type="Gene3D" id="3.30.420.10">
    <property type="entry name" value="Ribonuclease H-like superfamily/Ribonuclease H"/>
    <property type="match status" value="1"/>
</dbReference>
<dbReference type="SUPFAM" id="SSF53098">
    <property type="entry name" value="Ribonuclease H-like"/>
    <property type="match status" value="1"/>
</dbReference>
<reference evidence="2 3" key="1">
    <citation type="journal article" date="2024" name="G3 (Bethesda)">
        <title>Genome assembly of Hibiscus sabdariffa L. provides insights into metabolisms of medicinal natural products.</title>
        <authorList>
            <person name="Kim T."/>
        </authorList>
    </citation>
    <scope>NUCLEOTIDE SEQUENCE [LARGE SCALE GENOMIC DNA]</scope>
    <source>
        <strain evidence="2">TK-2024</strain>
        <tissue evidence="2">Old leaves</tissue>
    </source>
</reference>
<organism evidence="2 3">
    <name type="scientific">Hibiscus sabdariffa</name>
    <name type="common">roselle</name>
    <dbReference type="NCBI Taxonomy" id="183260"/>
    <lineage>
        <taxon>Eukaryota</taxon>
        <taxon>Viridiplantae</taxon>
        <taxon>Streptophyta</taxon>
        <taxon>Embryophyta</taxon>
        <taxon>Tracheophyta</taxon>
        <taxon>Spermatophyta</taxon>
        <taxon>Magnoliopsida</taxon>
        <taxon>eudicotyledons</taxon>
        <taxon>Gunneridae</taxon>
        <taxon>Pentapetalae</taxon>
        <taxon>rosids</taxon>
        <taxon>malvids</taxon>
        <taxon>Malvales</taxon>
        <taxon>Malvaceae</taxon>
        <taxon>Malvoideae</taxon>
        <taxon>Hibiscus</taxon>
    </lineage>
</organism>
<dbReference type="CDD" id="cd06222">
    <property type="entry name" value="RNase_H_like"/>
    <property type="match status" value="1"/>
</dbReference>
<dbReference type="Pfam" id="PF13456">
    <property type="entry name" value="RVT_3"/>
    <property type="match status" value="1"/>
</dbReference>
<protein>
    <recommendedName>
        <fullName evidence="1">RNase H type-1 domain-containing protein</fullName>
    </recommendedName>
</protein>